<keyword evidence="2" id="KW-0472">Membrane</keyword>
<evidence type="ECO:0000313" key="4">
    <source>
        <dbReference type="Proteomes" id="UP000533598"/>
    </source>
</evidence>
<organism evidence="3 4">
    <name type="scientific">Crossiella cryophila</name>
    <dbReference type="NCBI Taxonomy" id="43355"/>
    <lineage>
        <taxon>Bacteria</taxon>
        <taxon>Bacillati</taxon>
        <taxon>Actinomycetota</taxon>
        <taxon>Actinomycetes</taxon>
        <taxon>Pseudonocardiales</taxon>
        <taxon>Pseudonocardiaceae</taxon>
        <taxon>Crossiella</taxon>
    </lineage>
</organism>
<feature type="region of interest" description="Disordered" evidence="1">
    <location>
        <begin position="77"/>
        <end position="100"/>
    </location>
</feature>
<dbReference type="AlphaFoldDB" id="A0A7W7C7Q2"/>
<feature type="transmembrane region" description="Helical" evidence="2">
    <location>
        <begin position="522"/>
        <end position="542"/>
    </location>
</feature>
<feature type="transmembrane region" description="Helical" evidence="2">
    <location>
        <begin position="167"/>
        <end position="188"/>
    </location>
</feature>
<protein>
    <submittedName>
        <fullName evidence="3">Putative membrane protein</fullName>
    </submittedName>
</protein>
<feature type="transmembrane region" description="Helical" evidence="2">
    <location>
        <begin position="136"/>
        <end position="155"/>
    </location>
</feature>
<comment type="caution">
    <text evidence="3">The sequence shown here is derived from an EMBL/GenBank/DDBJ whole genome shotgun (WGS) entry which is preliminary data.</text>
</comment>
<evidence type="ECO:0000256" key="2">
    <source>
        <dbReference type="SAM" id="Phobius"/>
    </source>
</evidence>
<keyword evidence="2" id="KW-0812">Transmembrane</keyword>
<sequence length="614" mass="62717">MTAQPVLRVAQELREMGLRLQALETELRSAVQASTGVAPPVPVAPPPPAPTRQFPVPAGMPTHAPMPMPVGPPPVPMGMPPGAIPPWQPPPPPPPMDPAARQRRNSRIVTWVGGGVTLLGLVLFLVLAAQRGYFGPVPRVVGGAVLGLALVGLALRAYTRPGGRTTGYALAATGFAALYLDIVAATSLHDFLPAQGGLVAGLVVTAAGLWLAVRWDAQPLAVGVVLGAALSAPMLTMAFTPLLVGFLMVLALAAAPVQLIRQWSGLIAAATLPALLGSVAASLRAILTAAEQYATIAVGFGAAVLAMLLAAAAARQRPTDPVPLVVLASAAVPPLLSAGILNQVGATRAALGFALVAFAFAAAGKWLTRRFAITAAAIGLIGIFQAIMTYAEGNSRSLTLLGCALVLAGLAWWQRSRLPLFGALGYAWTGLFAALIGTIPVKLLIQEPVAPVEVSTPVAGLLLAAVAVAVPVAAYRTGLLRGPAESADQRPLWLIAAVIALYGTATAVLGTALLALPDRDGFLTGHVLVTLSWTAAALVLLLRGIRSAHLRVTGMVLLGIALAKLFLFDLAALDGLARVAAVLGAGLVLLVVGTRYARLVAAVKEEGEAPVGAS</sequence>
<dbReference type="PANTHER" id="PTHR38434">
    <property type="entry name" value="BLL2549 PROTEIN"/>
    <property type="match status" value="1"/>
</dbReference>
<feature type="transmembrane region" description="Helical" evidence="2">
    <location>
        <begin position="371"/>
        <end position="391"/>
    </location>
</feature>
<evidence type="ECO:0000256" key="1">
    <source>
        <dbReference type="SAM" id="MobiDB-lite"/>
    </source>
</evidence>
<feature type="transmembrane region" description="Helical" evidence="2">
    <location>
        <begin position="420"/>
        <end position="439"/>
    </location>
</feature>
<dbReference type="EMBL" id="JACHMH010000001">
    <property type="protein sequence ID" value="MBB4674941.1"/>
    <property type="molecule type" value="Genomic_DNA"/>
</dbReference>
<dbReference type="PANTHER" id="PTHR38434:SF1">
    <property type="entry name" value="BLL2549 PROTEIN"/>
    <property type="match status" value="1"/>
</dbReference>
<proteinExistence type="predicted"/>
<feature type="transmembrane region" description="Helical" evidence="2">
    <location>
        <begin position="459"/>
        <end position="480"/>
    </location>
</feature>
<dbReference type="InterPro" id="IPR019286">
    <property type="entry name" value="DUF2339_TM"/>
</dbReference>
<feature type="transmembrane region" description="Helical" evidence="2">
    <location>
        <begin position="579"/>
        <end position="597"/>
    </location>
</feature>
<feature type="transmembrane region" description="Helical" evidence="2">
    <location>
        <begin position="266"/>
        <end position="287"/>
    </location>
</feature>
<reference evidence="3 4" key="1">
    <citation type="submission" date="2020-08" db="EMBL/GenBank/DDBJ databases">
        <title>Sequencing the genomes of 1000 actinobacteria strains.</title>
        <authorList>
            <person name="Klenk H.-P."/>
        </authorList>
    </citation>
    <scope>NUCLEOTIDE SEQUENCE [LARGE SCALE GENOMIC DNA]</scope>
    <source>
        <strain evidence="3 4">DSM 44230</strain>
    </source>
</reference>
<feature type="transmembrane region" description="Helical" evidence="2">
    <location>
        <begin position="321"/>
        <end position="340"/>
    </location>
</feature>
<feature type="compositionally biased region" description="Pro residues" evidence="1">
    <location>
        <begin position="77"/>
        <end position="97"/>
    </location>
</feature>
<name>A0A7W7C7Q2_9PSEU</name>
<dbReference type="Pfam" id="PF10101">
    <property type="entry name" value="DUF2339"/>
    <property type="match status" value="1"/>
</dbReference>
<dbReference type="RefSeq" id="WP_185000993.1">
    <property type="nucleotide sequence ID" value="NZ_BAAAUI010000018.1"/>
</dbReference>
<feature type="transmembrane region" description="Helical" evidence="2">
    <location>
        <begin position="220"/>
        <end position="236"/>
    </location>
</feature>
<dbReference type="Proteomes" id="UP000533598">
    <property type="component" value="Unassembled WGS sequence"/>
</dbReference>
<feature type="transmembrane region" description="Helical" evidence="2">
    <location>
        <begin position="397"/>
        <end position="413"/>
    </location>
</feature>
<evidence type="ECO:0000313" key="3">
    <source>
        <dbReference type="EMBL" id="MBB4674941.1"/>
    </source>
</evidence>
<feature type="transmembrane region" description="Helical" evidence="2">
    <location>
        <begin position="194"/>
        <end position="213"/>
    </location>
</feature>
<keyword evidence="2" id="KW-1133">Transmembrane helix</keyword>
<feature type="transmembrane region" description="Helical" evidence="2">
    <location>
        <begin position="492"/>
        <end position="516"/>
    </location>
</feature>
<feature type="transmembrane region" description="Helical" evidence="2">
    <location>
        <begin position="293"/>
        <end position="314"/>
    </location>
</feature>
<gene>
    <name evidence="3" type="ORF">HNR67_001059</name>
</gene>
<feature type="transmembrane region" description="Helical" evidence="2">
    <location>
        <begin position="108"/>
        <end position="130"/>
    </location>
</feature>
<accession>A0A7W7C7Q2</accession>
<feature type="transmembrane region" description="Helical" evidence="2">
    <location>
        <begin position="554"/>
        <end position="573"/>
    </location>
</feature>
<keyword evidence="4" id="KW-1185">Reference proteome</keyword>